<protein>
    <submittedName>
        <fullName evidence="1">Uncharacterized protein</fullName>
    </submittedName>
</protein>
<accession>A0A0E9UC60</accession>
<name>A0A0E9UC60_ANGAN</name>
<proteinExistence type="predicted"/>
<dbReference type="AlphaFoldDB" id="A0A0E9UC60"/>
<dbReference type="EMBL" id="GBXM01045265">
    <property type="protein sequence ID" value="JAH63312.1"/>
    <property type="molecule type" value="Transcribed_RNA"/>
</dbReference>
<evidence type="ECO:0000313" key="1">
    <source>
        <dbReference type="EMBL" id="JAH63312.1"/>
    </source>
</evidence>
<organism evidence="1">
    <name type="scientific">Anguilla anguilla</name>
    <name type="common">European freshwater eel</name>
    <name type="synonym">Muraena anguilla</name>
    <dbReference type="NCBI Taxonomy" id="7936"/>
    <lineage>
        <taxon>Eukaryota</taxon>
        <taxon>Metazoa</taxon>
        <taxon>Chordata</taxon>
        <taxon>Craniata</taxon>
        <taxon>Vertebrata</taxon>
        <taxon>Euteleostomi</taxon>
        <taxon>Actinopterygii</taxon>
        <taxon>Neopterygii</taxon>
        <taxon>Teleostei</taxon>
        <taxon>Anguilliformes</taxon>
        <taxon>Anguillidae</taxon>
        <taxon>Anguilla</taxon>
    </lineage>
</organism>
<sequence>MDKELLMTLTTMEPQLVLSTNHTMFYA</sequence>
<reference evidence="1" key="1">
    <citation type="submission" date="2014-11" db="EMBL/GenBank/DDBJ databases">
        <authorList>
            <person name="Amaro Gonzalez C."/>
        </authorList>
    </citation>
    <scope>NUCLEOTIDE SEQUENCE</scope>
</reference>
<reference evidence="1" key="2">
    <citation type="journal article" date="2015" name="Fish Shellfish Immunol.">
        <title>Early steps in the European eel (Anguilla anguilla)-Vibrio vulnificus interaction in the gills: Role of the RtxA13 toxin.</title>
        <authorList>
            <person name="Callol A."/>
            <person name="Pajuelo D."/>
            <person name="Ebbesson L."/>
            <person name="Teles M."/>
            <person name="MacKenzie S."/>
            <person name="Amaro C."/>
        </authorList>
    </citation>
    <scope>NUCLEOTIDE SEQUENCE</scope>
</reference>